<feature type="disulfide bond" evidence="6">
    <location>
        <begin position="124"/>
        <end position="131"/>
    </location>
</feature>
<gene>
    <name evidence="9" type="primary">AGRP</name>
    <name evidence="9" type="ORF">AOXY_G18102</name>
</gene>
<dbReference type="InterPro" id="IPR036836">
    <property type="entry name" value="Agouti_dom_sf"/>
</dbReference>
<evidence type="ECO:0000259" key="8">
    <source>
        <dbReference type="PROSITE" id="PS51150"/>
    </source>
</evidence>
<evidence type="ECO:0000256" key="6">
    <source>
        <dbReference type="PROSITE-ProRule" id="PRU00494"/>
    </source>
</evidence>
<dbReference type="GO" id="GO:0005184">
    <property type="term" value="F:neuropeptide hormone activity"/>
    <property type="evidence" value="ECO:0007669"/>
    <property type="project" value="TreeGrafter"/>
</dbReference>
<feature type="chain" id="PRO_5041898627" evidence="7">
    <location>
        <begin position="21"/>
        <end position="145"/>
    </location>
</feature>
<evidence type="ECO:0000313" key="9">
    <source>
        <dbReference type="EMBL" id="KAK1161876.1"/>
    </source>
</evidence>
<feature type="disulfide bond" evidence="6">
    <location>
        <begin position="115"/>
        <end position="133"/>
    </location>
</feature>
<dbReference type="Pfam" id="PF05039">
    <property type="entry name" value="Agouti"/>
    <property type="match status" value="1"/>
</dbReference>
<dbReference type="SMART" id="SM00792">
    <property type="entry name" value="Agouti"/>
    <property type="match status" value="1"/>
</dbReference>
<proteinExistence type="predicted"/>
<evidence type="ECO:0000256" key="7">
    <source>
        <dbReference type="SAM" id="SignalP"/>
    </source>
</evidence>
<dbReference type="InterPro" id="IPR027300">
    <property type="entry name" value="Agouti_dom"/>
</dbReference>
<dbReference type="GO" id="GO:0005615">
    <property type="term" value="C:extracellular space"/>
    <property type="evidence" value="ECO:0007669"/>
    <property type="project" value="TreeGrafter"/>
</dbReference>
<dbReference type="GO" id="GO:0007218">
    <property type="term" value="P:neuropeptide signaling pathway"/>
    <property type="evidence" value="ECO:0007669"/>
    <property type="project" value="TreeGrafter"/>
</dbReference>
<dbReference type="GO" id="GO:0008343">
    <property type="term" value="P:adult feeding behavior"/>
    <property type="evidence" value="ECO:0007669"/>
    <property type="project" value="TreeGrafter"/>
</dbReference>
<dbReference type="PROSITE" id="PS51150">
    <property type="entry name" value="AGOUTI_2"/>
    <property type="match status" value="1"/>
</dbReference>
<protein>
    <submittedName>
        <fullName evidence="9">Agouti-related protein-like</fullName>
    </submittedName>
</protein>
<dbReference type="PANTHER" id="PTHR16551:SF4">
    <property type="entry name" value="AGOUTI-RELATED PROTEIN"/>
    <property type="match status" value="1"/>
</dbReference>
<dbReference type="SUPFAM" id="SSF57055">
    <property type="entry name" value="Agouti-related protein"/>
    <property type="match status" value="1"/>
</dbReference>
<dbReference type="GO" id="GO:0070996">
    <property type="term" value="F:type 1 melanocortin receptor binding"/>
    <property type="evidence" value="ECO:0007669"/>
    <property type="project" value="TreeGrafter"/>
</dbReference>
<keyword evidence="3 7" id="KW-0732">Signal</keyword>
<keyword evidence="10" id="KW-1185">Reference proteome</keyword>
<feature type="domain" description="Agouti" evidence="8">
    <location>
        <begin position="102"/>
        <end position="140"/>
    </location>
</feature>
<sequence>MLNTLLMCWAMLQGIQVALTSVHGSGQVDDINPSISLAERHVYPGLLRKVEDTAALLRADFDRMSSDAKEELLMEKDRVLDPEETSDALQLQRRAPHSPRSCVMNRKSCIGHQSCCDPCDTCYCRFFNANCYCRRISNTCHHGRH</sequence>
<dbReference type="InterPro" id="IPR007733">
    <property type="entry name" value="Agouti"/>
</dbReference>
<comment type="caution">
    <text evidence="9">The sequence shown here is derived from an EMBL/GenBank/DDBJ whole genome shotgun (WGS) entry which is preliminary data.</text>
</comment>
<dbReference type="PANTHER" id="PTHR16551">
    <property type="entry name" value="AGOUTI RELATED"/>
    <property type="match status" value="1"/>
</dbReference>
<name>A0AAD8D3J6_ACIOX</name>
<evidence type="ECO:0000256" key="1">
    <source>
        <dbReference type="ARBA" id="ARBA00004613"/>
    </source>
</evidence>
<evidence type="ECO:0000256" key="4">
    <source>
        <dbReference type="ARBA" id="ARBA00022854"/>
    </source>
</evidence>
<dbReference type="Gene3D" id="4.10.760.10">
    <property type="entry name" value="Agouti domain"/>
    <property type="match status" value="1"/>
</dbReference>
<keyword evidence="5 6" id="KW-1015">Disulfide bond</keyword>
<accession>A0AAD8D3J6</accession>
<dbReference type="GO" id="GO:2000253">
    <property type="term" value="P:positive regulation of feeding behavior"/>
    <property type="evidence" value="ECO:0007669"/>
    <property type="project" value="TreeGrafter"/>
</dbReference>
<keyword evidence="2" id="KW-0964">Secreted</keyword>
<dbReference type="GO" id="GO:0009755">
    <property type="term" value="P:hormone-mediated signaling pathway"/>
    <property type="evidence" value="ECO:0007669"/>
    <property type="project" value="InterPro"/>
</dbReference>
<dbReference type="EMBL" id="JAGXEW010000017">
    <property type="protein sequence ID" value="KAK1161876.1"/>
    <property type="molecule type" value="Genomic_DNA"/>
</dbReference>
<comment type="subcellular location">
    <subcellularLocation>
        <location evidence="1">Secreted</location>
    </subcellularLocation>
</comment>
<dbReference type="AlphaFoldDB" id="A0AAD8D3J6"/>
<organism evidence="9 10">
    <name type="scientific">Acipenser oxyrinchus oxyrinchus</name>
    <dbReference type="NCBI Taxonomy" id="40147"/>
    <lineage>
        <taxon>Eukaryota</taxon>
        <taxon>Metazoa</taxon>
        <taxon>Chordata</taxon>
        <taxon>Craniata</taxon>
        <taxon>Vertebrata</taxon>
        <taxon>Euteleostomi</taxon>
        <taxon>Actinopterygii</taxon>
        <taxon>Chondrostei</taxon>
        <taxon>Acipenseriformes</taxon>
        <taxon>Acipenseridae</taxon>
        <taxon>Acipenser</taxon>
    </lineage>
</organism>
<evidence type="ECO:0000313" key="10">
    <source>
        <dbReference type="Proteomes" id="UP001230051"/>
    </source>
</evidence>
<evidence type="ECO:0000256" key="2">
    <source>
        <dbReference type="ARBA" id="ARBA00022525"/>
    </source>
</evidence>
<feature type="disulfide bond" evidence="6">
    <location>
        <begin position="119"/>
        <end position="140"/>
    </location>
</feature>
<evidence type="ECO:0000256" key="3">
    <source>
        <dbReference type="ARBA" id="ARBA00022729"/>
    </source>
</evidence>
<reference evidence="9" key="1">
    <citation type="submission" date="2022-02" db="EMBL/GenBank/DDBJ databases">
        <title>Atlantic sturgeon de novo genome assembly.</title>
        <authorList>
            <person name="Stock M."/>
            <person name="Klopp C."/>
            <person name="Guiguen Y."/>
            <person name="Cabau C."/>
            <person name="Parinello H."/>
            <person name="Santidrian Yebra-Pimentel E."/>
            <person name="Kuhl H."/>
            <person name="Dirks R.P."/>
            <person name="Guessner J."/>
            <person name="Wuertz S."/>
            <person name="Du K."/>
            <person name="Schartl M."/>
        </authorList>
    </citation>
    <scope>NUCLEOTIDE SEQUENCE</scope>
    <source>
        <strain evidence="9">STURGEONOMICS-FGT-2020</strain>
        <tissue evidence="9">Whole blood</tissue>
    </source>
</reference>
<comment type="caution">
    <text evidence="6">Lacks conserved residue(s) required for the propagation of feature annotation.</text>
</comment>
<evidence type="ECO:0000256" key="5">
    <source>
        <dbReference type="ARBA" id="ARBA00023157"/>
    </source>
</evidence>
<dbReference type="Proteomes" id="UP001230051">
    <property type="component" value="Unassembled WGS sequence"/>
</dbReference>
<feature type="signal peptide" evidence="7">
    <location>
        <begin position="1"/>
        <end position="20"/>
    </location>
</feature>
<keyword evidence="4" id="KW-0960">Knottin</keyword>